<feature type="domain" description="4Fe-4S ferredoxin-type" evidence="2">
    <location>
        <begin position="198"/>
        <end position="230"/>
    </location>
</feature>
<evidence type="ECO:0000313" key="4">
    <source>
        <dbReference type="Proteomes" id="UP000198406"/>
    </source>
</evidence>
<dbReference type="InParanoid" id="A0A1Z5KB62"/>
<evidence type="ECO:0000256" key="1">
    <source>
        <dbReference type="SAM" id="Phobius"/>
    </source>
</evidence>
<dbReference type="Proteomes" id="UP000198406">
    <property type="component" value="Unassembled WGS sequence"/>
</dbReference>
<accession>A0A1Z5KB62</accession>
<dbReference type="AlphaFoldDB" id="A0A1Z5KB62"/>
<keyword evidence="1" id="KW-0812">Transmembrane</keyword>
<protein>
    <recommendedName>
        <fullName evidence="2">4Fe-4S ferredoxin-type domain-containing protein</fullName>
    </recommendedName>
</protein>
<dbReference type="Pfam" id="PF04749">
    <property type="entry name" value="PLAC8"/>
    <property type="match status" value="1"/>
</dbReference>
<reference evidence="3 4" key="1">
    <citation type="journal article" date="2015" name="Plant Cell">
        <title>Oil accumulation by the oleaginous diatom Fistulifera solaris as revealed by the genome and transcriptome.</title>
        <authorList>
            <person name="Tanaka T."/>
            <person name="Maeda Y."/>
            <person name="Veluchamy A."/>
            <person name="Tanaka M."/>
            <person name="Abida H."/>
            <person name="Marechal E."/>
            <person name="Bowler C."/>
            <person name="Muto M."/>
            <person name="Sunaga Y."/>
            <person name="Tanaka M."/>
            <person name="Yoshino T."/>
            <person name="Taniguchi T."/>
            <person name="Fukuda Y."/>
            <person name="Nemoto M."/>
            <person name="Matsumoto M."/>
            <person name="Wong P.S."/>
            <person name="Aburatani S."/>
            <person name="Fujibuchi W."/>
        </authorList>
    </citation>
    <scope>NUCLEOTIDE SEQUENCE [LARGE SCALE GENOMIC DNA]</scope>
    <source>
        <strain evidence="3 4">JPCC DA0580</strain>
    </source>
</reference>
<keyword evidence="1" id="KW-1133">Transmembrane helix</keyword>
<evidence type="ECO:0000313" key="3">
    <source>
        <dbReference type="EMBL" id="GAX23504.1"/>
    </source>
</evidence>
<dbReference type="InterPro" id="IPR006461">
    <property type="entry name" value="PLAC_motif_containing"/>
</dbReference>
<proteinExistence type="predicted"/>
<name>A0A1Z5KB62_FISSO</name>
<organism evidence="3 4">
    <name type="scientific">Fistulifera solaris</name>
    <name type="common">Oleaginous diatom</name>
    <dbReference type="NCBI Taxonomy" id="1519565"/>
    <lineage>
        <taxon>Eukaryota</taxon>
        <taxon>Sar</taxon>
        <taxon>Stramenopiles</taxon>
        <taxon>Ochrophyta</taxon>
        <taxon>Bacillariophyta</taxon>
        <taxon>Bacillariophyceae</taxon>
        <taxon>Bacillariophycidae</taxon>
        <taxon>Naviculales</taxon>
        <taxon>Naviculaceae</taxon>
        <taxon>Fistulifera</taxon>
    </lineage>
</organism>
<feature type="transmembrane region" description="Helical" evidence="1">
    <location>
        <begin position="139"/>
        <end position="160"/>
    </location>
</feature>
<dbReference type="NCBIfam" id="TIGR01571">
    <property type="entry name" value="A_thal_Cys_rich"/>
    <property type="match status" value="1"/>
</dbReference>
<feature type="transmembrane region" description="Helical" evidence="1">
    <location>
        <begin position="172"/>
        <end position="190"/>
    </location>
</feature>
<dbReference type="PROSITE" id="PS51379">
    <property type="entry name" value="4FE4S_FER_2"/>
    <property type="match status" value="1"/>
</dbReference>
<gene>
    <name evidence="3" type="ORF">FisN_14Hu322</name>
</gene>
<evidence type="ECO:0000259" key="2">
    <source>
        <dbReference type="PROSITE" id="PS51379"/>
    </source>
</evidence>
<dbReference type="InterPro" id="IPR017896">
    <property type="entry name" value="4Fe4S_Fe-S-bd"/>
</dbReference>
<keyword evidence="4" id="KW-1185">Reference proteome</keyword>
<sequence length="255" mass="28097">MKKAATSEPLNPSQEEGALPMMVHLIAPANLPAGYTFEAEINGDSRKAFNCEVPGGGVEEGQIFLVPLPSSYSGERLKAPTGAWKDGLFDFLNVGFCHPSTWCSLLCTQIAMGQVISRMQLTWLGEPGSLMQTQKAFRIVLVLVTCYVCYSMALELAAWPYPPGEEPVAIPLLRNIGGFLFTAWSVYSLYRTRQNVRARYQIDQQHCIGCEDLCCAVWCSFCATAQMLRHTGEYETYPGVYLSKTGHPPTAPLVV</sequence>
<comment type="caution">
    <text evidence="3">The sequence shown here is derived from an EMBL/GenBank/DDBJ whole genome shotgun (WGS) entry which is preliminary data.</text>
</comment>
<keyword evidence="1" id="KW-0472">Membrane</keyword>
<dbReference type="EMBL" id="BDSP01000202">
    <property type="protein sequence ID" value="GAX23504.1"/>
    <property type="molecule type" value="Genomic_DNA"/>
</dbReference>
<dbReference type="OrthoDB" id="1045822at2759"/>